<dbReference type="EnsemblFungi" id="EJT75293">
    <property type="protein sequence ID" value="EJT75293"/>
    <property type="gene ID" value="GGTG_05230"/>
</dbReference>
<reference evidence="4" key="1">
    <citation type="submission" date="2010-07" db="EMBL/GenBank/DDBJ databases">
        <title>The genome sequence of Gaeumannomyces graminis var. tritici strain R3-111a-1.</title>
        <authorList>
            <consortium name="The Broad Institute Genome Sequencing Platform"/>
            <person name="Ma L.-J."/>
            <person name="Dead R."/>
            <person name="Young S."/>
            <person name="Zeng Q."/>
            <person name="Koehrsen M."/>
            <person name="Alvarado L."/>
            <person name="Berlin A."/>
            <person name="Chapman S.B."/>
            <person name="Chen Z."/>
            <person name="Freedman E."/>
            <person name="Gellesch M."/>
            <person name="Goldberg J."/>
            <person name="Griggs A."/>
            <person name="Gujja S."/>
            <person name="Heilman E.R."/>
            <person name="Heiman D."/>
            <person name="Hepburn T."/>
            <person name="Howarth C."/>
            <person name="Jen D."/>
            <person name="Larson L."/>
            <person name="Mehta T."/>
            <person name="Neiman D."/>
            <person name="Pearson M."/>
            <person name="Roberts A."/>
            <person name="Saif S."/>
            <person name="Shea T."/>
            <person name="Shenoy N."/>
            <person name="Sisk P."/>
            <person name="Stolte C."/>
            <person name="Sykes S."/>
            <person name="Walk T."/>
            <person name="White J."/>
            <person name="Yandava C."/>
            <person name="Haas B."/>
            <person name="Nusbaum C."/>
            <person name="Birren B."/>
        </authorList>
    </citation>
    <scope>NUCLEOTIDE SEQUENCE [LARGE SCALE GENOMIC DNA]</scope>
    <source>
        <strain evidence="4">R3-111a-1</strain>
    </source>
</reference>
<feature type="region of interest" description="Disordered" evidence="1">
    <location>
        <begin position="117"/>
        <end position="139"/>
    </location>
</feature>
<keyword evidence="4" id="KW-1185">Reference proteome</keyword>
<accession>J3NVB7</accession>
<organism evidence="2">
    <name type="scientific">Gaeumannomyces tritici (strain R3-111a-1)</name>
    <name type="common">Wheat and barley take-all root rot fungus</name>
    <name type="synonym">Gaeumannomyces graminis var. tritici</name>
    <dbReference type="NCBI Taxonomy" id="644352"/>
    <lineage>
        <taxon>Eukaryota</taxon>
        <taxon>Fungi</taxon>
        <taxon>Dikarya</taxon>
        <taxon>Ascomycota</taxon>
        <taxon>Pezizomycotina</taxon>
        <taxon>Sordariomycetes</taxon>
        <taxon>Sordariomycetidae</taxon>
        <taxon>Magnaporthales</taxon>
        <taxon>Magnaporthaceae</taxon>
        <taxon>Gaeumannomyces</taxon>
    </lineage>
</organism>
<dbReference type="HOGENOM" id="CLU_990593_0_0_1"/>
<proteinExistence type="predicted"/>
<dbReference type="GeneID" id="20345688"/>
<dbReference type="AlphaFoldDB" id="J3NVB7"/>
<evidence type="ECO:0000313" key="2">
    <source>
        <dbReference type="EMBL" id="EJT75293.1"/>
    </source>
</evidence>
<dbReference type="VEuPathDB" id="FungiDB:GGTG_05230"/>
<reference evidence="3" key="5">
    <citation type="submission" date="2018-04" db="UniProtKB">
        <authorList>
            <consortium name="EnsemblFungi"/>
        </authorList>
    </citation>
    <scope>IDENTIFICATION</scope>
    <source>
        <strain evidence="3">R3-111a-1</strain>
    </source>
</reference>
<gene>
    <name evidence="3" type="primary">20345688</name>
    <name evidence="2" type="ORF">GGTG_05230</name>
</gene>
<protein>
    <submittedName>
        <fullName evidence="2 3">Uncharacterized protein</fullName>
    </submittedName>
</protein>
<sequence>MLGRAQRQRQLGGVCSKQQNGMREGRRLVGWEGDRVGGEVVGTEEGTRSGRRRWQGRLSSSVGAGWVRRRLGQWWGTSGGAGMDGGVCTYPGWHLPSIDLAVLSGWAERSAAIRVKRKAESGKRTNRQQGLGGWSGRVAAGSGATVSAANARRRLGPTTSPAKLAAAQLINEIFSNWARRTHEPHSRAGSTRRRDTGQCWVFTVKTLSSTTLPAWNHPPAPTPCTTTRPAAYSPAPPPANRPWHPGPRPALDVDAPRLLLLLSPCIGRHQAYSGLYLLPYS</sequence>
<reference evidence="2" key="2">
    <citation type="submission" date="2010-07" db="EMBL/GenBank/DDBJ databases">
        <authorList>
            <consortium name="The Broad Institute Genome Sequencing Platform"/>
            <consortium name="Broad Institute Genome Sequencing Center for Infectious Disease"/>
            <person name="Ma L.-J."/>
            <person name="Dead R."/>
            <person name="Young S."/>
            <person name="Zeng Q."/>
            <person name="Koehrsen M."/>
            <person name="Alvarado L."/>
            <person name="Berlin A."/>
            <person name="Chapman S.B."/>
            <person name="Chen Z."/>
            <person name="Freedman E."/>
            <person name="Gellesch M."/>
            <person name="Goldberg J."/>
            <person name="Griggs A."/>
            <person name="Gujja S."/>
            <person name="Heilman E.R."/>
            <person name="Heiman D."/>
            <person name="Hepburn T."/>
            <person name="Howarth C."/>
            <person name="Jen D."/>
            <person name="Larson L."/>
            <person name="Mehta T."/>
            <person name="Neiman D."/>
            <person name="Pearson M."/>
            <person name="Roberts A."/>
            <person name="Saif S."/>
            <person name="Shea T."/>
            <person name="Shenoy N."/>
            <person name="Sisk P."/>
            <person name="Stolte C."/>
            <person name="Sykes S."/>
            <person name="Walk T."/>
            <person name="White J."/>
            <person name="Yandava C."/>
            <person name="Haas B."/>
            <person name="Nusbaum C."/>
            <person name="Birren B."/>
        </authorList>
    </citation>
    <scope>NUCLEOTIDE SEQUENCE</scope>
    <source>
        <strain evidence="2">R3-111a-1</strain>
    </source>
</reference>
<name>J3NVB7_GAET3</name>
<evidence type="ECO:0000313" key="4">
    <source>
        <dbReference type="Proteomes" id="UP000006039"/>
    </source>
</evidence>
<dbReference type="EMBL" id="GL385397">
    <property type="protein sequence ID" value="EJT75293.1"/>
    <property type="molecule type" value="Genomic_DNA"/>
</dbReference>
<dbReference type="RefSeq" id="XP_009221293.1">
    <property type="nucleotide sequence ID" value="XM_009223029.1"/>
</dbReference>
<reference evidence="3" key="4">
    <citation type="journal article" date="2015" name="G3 (Bethesda)">
        <title>Genome sequences of three phytopathogenic species of the Magnaporthaceae family of fungi.</title>
        <authorList>
            <person name="Okagaki L.H."/>
            <person name="Nunes C.C."/>
            <person name="Sailsbery J."/>
            <person name="Clay B."/>
            <person name="Brown D."/>
            <person name="John T."/>
            <person name="Oh Y."/>
            <person name="Young N."/>
            <person name="Fitzgerald M."/>
            <person name="Haas B.J."/>
            <person name="Zeng Q."/>
            <person name="Young S."/>
            <person name="Adiconis X."/>
            <person name="Fan L."/>
            <person name="Levin J.Z."/>
            <person name="Mitchell T.K."/>
            <person name="Okubara P.A."/>
            <person name="Farman M.L."/>
            <person name="Kohn L.M."/>
            <person name="Birren B."/>
            <person name="Ma L.-J."/>
            <person name="Dean R.A."/>
        </authorList>
    </citation>
    <scope>NUCLEOTIDE SEQUENCE</scope>
    <source>
        <strain evidence="3">R3-111a-1</strain>
    </source>
</reference>
<evidence type="ECO:0000313" key="3">
    <source>
        <dbReference type="EnsemblFungi" id="EJT75293"/>
    </source>
</evidence>
<evidence type="ECO:0000256" key="1">
    <source>
        <dbReference type="SAM" id="MobiDB-lite"/>
    </source>
</evidence>
<reference evidence="2" key="3">
    <citation type="submission" date="2010-09" db="EMBL/GenBank/DDBJ databases">
        <title>Annotation of Gaeumannomyces graminis var. tritici R3-111a-1.</title>
        <authorList>
            <consortium name="The Broad Institute Genome Sequencing Platform"/>
            <person name="Ma L.-J."/>
            <person name="Dead R."/>
            <person name="Young S.K."/>
            <person name="Zeng Q."/>
            <person name="Gargeya S."/>
            <person name="Fitzgerald M."/>
            <person name="Haas B."/>
            <person name="Abouelleil A."/>
            <person name="Alvarado L."/>
            <person name="Arachchi H.M."/>
            <person name="Berlin A."/>
            <person name="Brown A."/>
            <person name="Chapman S.B."/>
            <person name="Chen Z."/>
            <person name="Dunbar C."/>
            <person name="Freedman E."/>
            <person name="Gearin G."/>
            <person name="Gellesch M."/>
            <person name="Goldberg J."/>
            <person name="Griggs A."/>
            <person name="Gujja S."/>
            <person name="Heiman D."/>
            <person name="Howarth C."/>
            <person name="Larson L."/>
            <person name="Lui A."/>
            <person name="MacDonald P.J.P."/>
            <person name="Mehta T."/>
            <person name="Montmayeur A."/>
            <person name="Murphy C."/>
            <person name="Neiman D."/>
            <person name="Pearson M."/>
            <person name="Priest M."/>
            <person name="Roberts A."/>
            <person name="Saif S."/>
            <person name="Shea T."/>
            <person name="Shenoy N."/>
            <person name="Sisk P."/>
            <person name="Stolte C."/>
            <person name="Sykes S."/>
            <person name="Yandava C."/>
            <person name="Wortman J."/>
            <person name="Nusbaum C."/>
            <person name="Birren B."/>
        </authorList>
    </citation>
    <scope>NUCLEOTIDE SEQUENCE</scope>
    <source>
        <strain evidence="2">R3-111a-1</strain>
    </source>
</reference>
<dbReference type="Proteomes" id="UP000006039">
    <property type="component" value="Unassembled WGS sequence"/>
</dbReference>